<sequence length="146" mass="16000">MPVTITYSQYDGLLTADNMIEVTAICSSEKTNETVLIQTDIVLKNPTIEIKVLGKAYVNKPVTAEIVFTNPLDLEVSDMVVNAEGSGLLKDPLTKRASAVKAKDTITIPIAITPYKTGKKHLLVDLNSDKFKNMKGYVEIDVQEAE</sequence>
<dbReference type="SUPFAM" id="SSF49309">
    <property type="entry name" value="Transglutaminase, two C-terminal domains"/>
    <property type="match status" value="2"/>
</dbReference>
<accession>A0AAD1SIM9</accession>
<evidence type="ECO:0000259" key="2">
    <source>
        <dbReference type="Pfam" id="PF00927"/>
    </source>
</evidence>
<evidence type="ECO:0000256" key="1">
    <source>
        <dbReference type="ARBA" id="ARBA00005968"/>
    </source>
</evidence>
<evidence type="ECO:0000313" key="4">
    <source>
        <dbReference type="Proteomes" id="UP001295444"/>
    </source>
</evidence>
<dbReference type="PANTHER" id="PTHR11590">
    <property type="entry name" value="PROTEIN-GLUTAMINE GAMMA-GLUTAMYLTRANSFERASE"/>
    <property type="match status" value="1"/>
</dbReference>
<dbReference type="Gene3D" id="2.60.40.10">
    <property type="entry name" value="Immunoglobulins"/>
    <property type="match status" value="2"/>
</dbReference>
<evidence type="ECO:0000313" key="3">
    <source>
        <dbReference type="EMBL" id="CAH2302360.1"/>
    </source>
</evidence>
<gene>
    <name evidence="3" type="ORF">PECUL_23A008238</name>
</gene>
<protein>
    <submittedName>
        <fullName evidence="3">-glutamine gamma-glutamyltransferase E-like</fullName>
    </submittedName>
</protein>
<dbReference type="InterPro" id="IPR008958">
    <property type="entry name" value="Transglutaminase_C"/>
</dbReference>
<dbReference type="Proteomes" id="UP001295444">
    <property type="component" value="Chromosome 06"/>
</dbReference>
<dbReference type="InterPro" id="IPR050779">
    <property type="entry name" value="Transglutaminase"/>
</dbReference>
<comment type="similarity">
    <text evidence="1">Belongs to the transglutaminase superfamily. Transglutaminase family.</text>
</comment>
<name>A0AAD1SIM9_PELCU</name>
<organism evidence="3 4">
    <name type="scientific">Pelobates cultripes</name>
    <name type="common">Western spadefoot toad</name>
    <dbReference type="NCBI Taxonomy" id="61616"/>
    <lineage>
        <taxon>Eukaryota</taxon>
        <taxon>Metazoa</taxon>
        <taxon>Chordata</taxon>
        <taxon>Craniata</taxon>
        <taxon>Vertebrata</taxon>
        <taxon>Euteleostomi</taxon>
        <taxon>Amphibia</taxon>
        <taxon>Batrachia</taxon>
        <taxon>Anura</taxon>
        <taxon>Pelobatoidea</taxon>
        <taxon>Pelobatidae</taxon>
        <taxon>Pelobates</taxon>
    </lineage>
</organism>
<dbReference type="Pfam" id="PF00927">
    <property type="entry name" value="Transglut_C"/>
    <property type="match status" value="1"/>
</dbReference>
<dbReference type="FunFam" id="2.60.40.10:FF:000090">
    <property type="entry name" value="Protein-glutamine gamma-glutamyltransferase 2"/>
    <property type="match status" value="1"/>
</dbReference>
<dbReference type="InterPro" id="IPR013783">
    <property type="entry name" value="Ig-like_fold"/>
</dbReference>
<dbReference type="PANTHER" id="PTHR11590:SF81">
    <property type="entry name" value="PROTEIN-GLUTAMINE GAMMA-GLUTAMYLTRANSFERASE K-LIKE ISOFORM X4"/>
    <property type="match status" value="1"/>
</dbReference>
<dbReference type="EMBL" id="OW240917">
    <property type="protein sequence ID" value="CAH2302360.1"/>
    <property type="molecule type" value="Genomic_DNA"/>
</dbReference>
<feature type="domain" description="Transglutaminase C-terminal" evidence="2">
    <location>
        <begin position="46"/>
        <end position="143"/>
    </location>
</feature>
<reference evidence="3" key="1">
    <citation type="submission" date="2022-03" db="EMBL/GenBank/DDBJ databases">
        <authorList>
            <person name="Alioto T."/>
            <person name="Alioto T."/>
            <person name="Gomez Garrido J."/>
        </authorList>
    </citation>
    <scope>NUCLEOTIDE SEQUENCE</scope>
</reference>
<dbReference type="AlphaFoldDB" id="A0AAD1SIM9"/>
<proteinExistence type="inferred from homology"/>
<dbReference type="InterPro" id="IPR036238">
    <property type="entry name" value="Transglutaminase_C_sf"/>
</dbReference>
<dbReference type="GO" id="GO:0003810">
    <property type="term" value="F:protein-glutamine gamma-glutamyltransferase activity"/>
    <property type="evidence" value="ECO:0007669"/>
    <property type="project" value="InterPro"/>
</dbReference>
<keyword evidence="4" id="KW-1185">Reference proteome</keyword>